<dbReference type="Proteomes" id="UP000095713">
    <property type="component" value="Unassembled WGS sequence"/>
</dbReference>
<dbReference type="AlphaFoldDB" id="A0A1E5SHJ8"/>
<name>A0A1E5SHJ8_9FLAO</name>
<evidence type="ECO:0000313" key="3">
    <source>
        <dbReference type="Proteomes" id="UP000095713"/>
    </source>
</evidence>
<accession>A0A1E5SHJ8</accession>
<organism evidence="2 3">
    <name type="scientific">Flavivirga aquatica</name>
    <dbReference type="NCBI Taxonomy" id="1849968"/>
    <lineage>
        <taxon>Bacteria</taxon>
        <taxon>Pseudomonadati</taxon>
        <taxon>Bacteroidota</taxon>
        <taxon>Flavobacteriia</taxon>
        <taxon>Flavobacteriales</taxon>
        <taxon>Flavobacteriaceae</taxon>
        <taxon>Flavivirga</taxon>
    </lineage>
</organism>
<dbReference type="RefSeq" id="WP_069831283.1">
    <property type="nucleotide sequence ID" value="NZ_MDJD01000054.1"/>
</dbReference>
<keyword evidence="3" id="KW-1185">Reference proteome</keyword>
<protein>
    <recommendedName>
        <fullName evidence="1">Pvc16 N-terminal domain-containing protein</fullName>
    </recommendedName>
</protein>
<dbReference type="InterPro" id="IPR025351">
    <property type="entry name" value="Pvc16_N"/>
</dbReference>
<dbReference type="OrthoDB" id="7560784at2"/>
<dbReference type="Pfam" id="PF14065">
    <property type="entry name" value="Pvc16_N"/>
    <property type="match status" value="1"/>
</dbReference>
<dbReference type="STRING" id="1849968.A8C32_05190"/>
<reference evidence="2 3" key="1">
    <citation type="submission" date="2016-05" db="EMBL/GenBank/DDBJ databases">
        <title>Draft Genome Sequence of Algibacter sp. Strain SK-16 Isolated from the Surface Water of Aburatsubo Inlet.</title>
        <authorList>
            <person name="Wong S.-K."/>
            <person name="Yoshizawa S."/>
            <person name="Nakajima Y."/>
            <person name="Ogura Y."/>
            <person name="Tetsuya H."/>
            <person name="Hamasaki K."/>
        </authorList>
    </citation>
    <scope>NUCLEOTIDE SEQUENCE [LARGE SCALE GENOMIC DNA]</scope>
    <source>
        <strain evidence="2 3">SK-16</strain>
    </source>
</reference>
<evidence type="ECO:0000313" key="2">
    <source>
        <dbReference type="EMBL" id="OEJ98595.1"/>
    </source>
</evidence>
<sequence>MLDKALLFISDLLNKELKMSFGLTDDVVVVGSLINLDGSITNNIENKVVLSIINLEHEKTVKNRGEYITNGQGTFNKVNPPVHLNLYLLVSANYNSDNYMESLKMLSAVIGTFQTYRVFTSETYPELDPIIKRLTFEIYNVPVQELSHVWSGIGAKYVPSMVYKVRMISIQKGQVKEQVAGISNLDTSAQKR</sequence>
<feature type="domain" description="Pvc16 N-terminal" evidence="1">
    <location>
        <begin position="9"/>
        <end position="177"/>
    </location>
</feature>
<comment type="caution">
    <text evidence="2">The sequence shown here is derived from an EMBL/GenBank/DDBJ whole genome shotgun (WGS) entry which is preliminary data.</text>
</comment>
<dbReference type="EMBL" id="MDJD01000054">
    <property type="protein sequence ID" value="OEJ98595.1"/>
    <property type="molecule type" value="Genomic_DNA"/>
</dbReference>
<evidence type="ECO:0000259" key="1">
    <source>
        <dbReference type="Pfam" id="PF14065"/>
    </source>
</evidence>
<gene>
    <name evidence="2" type="ORF">A8C32_05190</name>
</gene>
<proteinExistence type="predicted"/>